<accession>A0A061R9T5</accession>
<feature type="compositionally biased region" description="Basic and acidic residues" evidence="1">
    <location>
        <begin position="113"/>
        <end position="128"/>
    </location>
</feature>
<protein>
    <submittedName>
        <fullName evidence="2">Uncharacterized protein</fullName>
    </submittedName>
</protein>
<sequence>MSISYNVTDEKLPEKQKETNSEYELRVEKAKKELEDILELTERKSILTRRSSLSDTPTRRINLARASVGSASKAEEEQAKRESEADEDEPKSMTQKIIDWWTRTDQAFLNERPDKAISEEAGGDHDRTYNYTPQYDVSHGAHRPSYLEKSVSDSLAAH</sequence>
<reference evidence="2" key="1">
    <citation type="submission" date="2014-05" db="EMBL/GenBank/DDBJ databases">
        <title>The transcriptome of the halophilic microalga Tetraselmis sp. GSL018 isolated from the Great Salt Lake, Utah.</title>
        <authorList>
            <person name="Jinkerson R.E."/>
            <person name="D'Adamo S."/>
            <person name="Posewitz M.C."/>
        </authorList>
    </citation>
    <scope>NUCLEOTIDE SEQUENCE</scope>
    <source>
        <strain evidence="2">GSL018</strain>
    </source>
</reference>
<feature type="region of interest" description="Disordered" evidence="1">
    <location>
        <begin position="1"/>
        <end position="24"/>
    </location>
</feature>
<proteinExistence type="predicted"/>
<name>A0A061R9T5_9CHLO</name>
<feature type="region of interest" description="Disordered" evidence="1">
    <location>
        <begin position="48"/>
        <end position="95"/>
    </location>
</feature>
<dbReference type="AlphaFoldDB" id="A0A061R9T5"/>
<evidence type="ECO:0000256" key="1">
    <source>
        <dbReference type="SAM" id="MobiDB-lite"/>
    </source>
</evidence>
<dbReference type="EMBL" id="GBEZ01018972">
    <property type="protein sequence ID" value="JAC67524.1"/>
    <property type="molecule type" value="Transcribed_RNA"/>
</dbReference>
<feature type="region of interest" description="Disordered" evidence="1">
    <location>
        <begin position="113"/>
        <end position="158"/>
    </location>
</feature>
<organism evidence="2">
    <name type="scientific">Tetraselmis sp. GSL018</name>
    <dbReference type="NCBI Taxonomy" id="582737"/>
    <lineage>
        <taxon>Eukaryota</taxon>
        <taxon>Viridiplantae</taxon>
        <taxon>Chlorophyta</taxon>
        <taxon>core chlorophytes</taxon>
        <taxon>Chlorodendrophyceae</taxon>
        <taxon>Chlorodendrales</taxon>
        <taxon>Chlorodendraceae</taxon>
        <taxon>Tetraselmis</taxon>
    </lineage>
</organism>
<evidence type="ECO:0000313" key="2">
    <source>
        <dbReference type="EMBL" id="JAC67524.1"/>
    </source>
</evidence>
<feature type="compositionally biased region" description="Basic and acidic residues" evidence="1">
    <location>
        <begin position="8"/>
        <end position="24"/>
    </location>
</feature>
<feature type="compositionally biased region" description="Basic and acidic residues" evidence="1">
    <location>
        <begin position="73"/>
        <end position="83"/>
    </location>
</feature>
<gene>
    <name evidence="2" type="ORF">TSPGSL018_10945</name>
</gene>